<accession>A0A9W9KMJ3</accession>
<dbReference type="GeneID" id="81352965"/>
<comment type="caution">
    <text evidence="1">The sequence shown here is derived from an EMBL/GenBank/DDBJ whole genome shotgun (WGS) entry which is preliminary data.</text>
</comment>
<evidence type="ECO:0000313" key="2">
    <source>
        <dbReference type="Proteomes" id="UP001149074"/>
    </source>
</evidence>
<gene>
    <name evidence="1" type="ORF">N7532_001492</name>
</gene>
<proteinExistence type="predicted"/>
<reference evidence="1" key="1">
    <citation type="submission" date="2022-11" db="EMBL/GenBank/DDBJ databases">
        <authorList>
            <person name="Petersen C."/>
        </authorList>
    </citation>
    <scope>NUCLEOTIDE SEQUENCE</scope>
    <source>
        <strain evidence="1">IBT 30761</strain>
    </source>
</reference>
<dbReference type="RefSeq" id="XP_056479027.1">
    <property type="nucleotide sequence ID" value="XM_056613986.1"/>
</dbReference>
<evidence type="ECO:0000313" key="1">
    <source>
        <dbReference type="EMBL" id="KAJ5110957.1"/>
    </source>
</evidence>
<dbReference type="EMBL" id="JAPQKI010000002">
    <property type="protein sequence ID" value="KAJ5110957.1"/>
    <property type="molecule type" value="Genomic_DNA"/>
</dbReference>
<sequence>MELKQQLGMRVDAALLRVTVLHVLHLGIEAPPRLFESIAQQSGCAPGAAPVNYRQASLTDGLVIPDREERLLLEQGQHRGHSDSIVAGVVGIVGLLWAPNTRAAALSEVGLVVPRLAALVDDAGDVGTEESEMGDGITIVMVEETEMGVRRD</sequence>
<organism evidence="1 2">
    <name type="scientific">Penicillium argentinense</name>
    <dbReference type="NCBI Taxonomy" id="1131581"/>
    <lineage>
        <taxon>Eukaryota</taxon>
        <taxon>Fungi</taxon>
        <taxon>Dikarya</taxon>
        <taxon>Ascomycota</taxon>
        <taxon>Pezizomycotina</taxon>
        <taxon>Eurotiomycetes</taxon>
        <taxon>Eurotiomycetidae</taxon>
        <taxon>Eurotiales</taxon>
        <taxon>Aspergillaceae</taxon>
        <taxon>Penicillium</taxon>
    </lineage>
</organism>
<keyword evidence="2" id="KW-1185">Reference proteome</keyword>
<protein>
    <submittedName>
        <fullName evidence="1">Uncharacterized protein</fullName>
    </submittedName>
</protein>
<reference evidence="1" key="2">
    <citation type="journal article" date="2023" name="IMA Fungus">
        <title>Comparative genomic study of the Penicillium genus elucidates a diverse pangenome and 15 lateral gene transfer events.</title>
        <authorList>
            <person name="Petersen C."/>
            <person name="Sorensen T."/>
            <person name="Nielsen M.R."/>
            <person name="Sondergaard T.E."/>
            <person name="Sorensen J.L."/>
            <person name="Fitzpatrick D.A."/>
            <person name="Frisvad J.C."/>
            <person name="Nielsen K.L."/>
        </authorList>
    </citation>
    <scope>NUCLEOTIDE SEQUENCE</scope>
    <source>
        <strain evidence="1">IBT 30761</strain>
    </source>
</reference>
<dbReference type="AlphaFoldDB" id="A0A9W9KMJ3"/>
<name>A0A9W9KMJ3_9EURO</name>
<dbReference type="Proteomes" id="UP001149074">
    <property type="component" value="Unassembled WGS sequence"/>
</dbReference>